<sequence length="598" mass="67277">MLKKVTDSIIYVGANDHEVDLFEGQYVVPNGMCYNSYVILDDKIAVMDTIDQKKTGEWLKNIENALGGRQPDYLVVQHMEPDHAASIEAFVNKYPTVTVVANAKTFPMIAAFFPKLHMEKTLTVQNLSTLELGSHTLTFAFAPMVHWPEVMMTYESSEKVLFSADGFGKFGALDVEEPWADEARRYYIGIVGKYGKQVQNILKVAATLDIAIICPLHGPVLTENLGYYIHLYDLWSSYTPEEQGIVLCYTSVYGHTAQAVKLLEKELNKRGVPKVVVYDLARCDMAAAVADAFRYEKLVLATTTYNADIFPYMRTFLDKLSERAFQNRTVAFIENGSWAPTAICTMRERLSKCKNLTYCKNEISIRSALSEENEQQLQLLADELAVGYVPVEVEENTIDPTALFHIGYGLYVLTSRDCDGKDNGCIVNTVTQVTNTPNRVAVTVNKMNYSCDVIANTGVLNISTLTEDAPFQIFQHFGFQSGKNVDKFADFKHVQRSHNGLLFLDKYANAYISCRVIDKVDLQTHIMFICDVTECVRLSDKETMTYTYYQKNVKPKPDTGKKGFVCKVCGYVYEGDELPADFICPLCKHGAADFEPIQ</sequence>
<dbReference type="SMART" id="SM00903">
    <property type="entry name" value="Flavin_Reduct"/>
    <property type="match status" value="1"/>
</dbReference>
<dbReference type="PROSITE" id="PS50903">
    <property type="entry name" value="RUBREDOXIN_LIKE"/>
    <property type="match status" value="1"/>
</dbReference>
<dbReference type="Gene3D" id="2.30.110.10">
    <property type="entry name" value="Electron Transport, Fmn-binding Protein, Chain A"/>
    <property type="match status" value="1"/>
</dbReference>
<evidence type="ECO:0000256" key="4">
    <source>
        <dbReference type="ARBA" id="ARBA00007121"/>
    </source>
</evidence>
<keyword evidence="6" id="KW-0249">Electron transport</keyword>
<name>A0A9D1A7V7_9FIRM</name>
<evidence type="ECO:0000256" key="3">
    <source>
        <dbReference type="ARBA" id="ARBA00006098"/>
    </source>
</evidence>
<dbReference type="EMBL" id="DVGD01000113">
    <property type="protein sequence ID" value="HIR09529.1"/>
    <property type="molecule type" value="Genomic_DNA"/>
</dbReference>
<dbReference type="Pfam" id="PF21349">
    <property type="entry name" value="RUBY_RBDX"/>
    <property type="match status" value="1"/>
</dbReference>
<dbReference type="InterPro" id="IPR045761">
    <property type="entry name" value="ODP_dom"/>
</dbReference>
<evidence type="ECO:0000313" key="11">
    <source>
        <dbReference type="Proteomes" id="UP000824258"/>
    </source>
</evidence>
<accession>A0A9D1A7V7</accession>
<comment type="similarity">
    <text evidence="3">In the C-terminal section; belongs to the flavodoxin reductase family.</text>
</comment>
<evidence type="ECO:0000259" key="8">
    <source>
        <dbReference type="PROSITE" id="PS50902"/>
    </source>
</evidence>
<evidence type="ECO:0000313" key="10">
    <source>
        <dbReference type="EMBL" id="HIR09529.1"/>
    </source>
</evidence>
<evidence type="ECO:0000256" key="5">
    <source>
        <dbReference type="ARBA" id="ARBA00022448"/>
    </source>
</evidence>
<evidence type="ECO:0000256" key="6">
    <source>
        <dbReference type="ARBA" id="ARBA00022982"/>
    </source>
</evidence>
<comment type="similarity">
    <text evidence="4">In the N-terminal section; belongs to the zinc metallo-hydrolase group 3 family.</text>
</comment>
<protein>
    <submittedName>
        <fullName evidence="10">Flavin reductase</fullName>
    </submittedName>
</protein>
<evidence type="ECO:0000256" key="2">
    <source>
        <dbReference type="ARBA" id="ARBA00001965"/>
    </source>
</evidence>
<dbReference type="SUPFAM" id="SSF57802">
    <property type="entry name" value="Rubredoxin-like"/>
    <property type="match status" value="1"/>
</dbReference>
<organism evidence="10 11">
    <name type="scientific">Candidatus Avoscillospira stercoripullorum</name>
    <dbReference type="NCBI Taxonomy" id="2840709"/>
    <lineage>
        <taxon>Bacteria</taxon>
        <taxon>Bacillati</taxon>
        <taxon>Bacillota</taxon>
        <taxon>Clostridia</taxon>
        <taxon>Eubacteriales</taxon>
        <taxon>Oscillospiraceae</taxon>
        <taxon>Oscillospiraceae incertae sedis</taxon>
        <taxon>Candidatus Avoscillospira</taxon>
    </lineage>
</organism>
<dbReference type="InterPro" id="IPR024934">
    <property type="entry name" value="Rubredoxin-like_dom"/>
</dbReference>
<dbReference type="Pfam" id="PF19583">
    <property type="entry name" value="ODP"/>
    <property type="match status" value="1"/>
</dbReference>
<feature type="domain" description="Flavodoxin-like" evidence="8">
    <location>
        <begin position="245"/>
        <end position="385"/>
    </location>
</feature>
<dbReference type="PANTHER" id="PTHR32145:SF20">
    <property type="entry name" value="FLAVOPROTEIN"/>
    <property type="match status" value="1"/>
</dbReference>
<evidence type="ECO:0000259" key="9">
    <source>
        <dbReference type="PROSITE" id="PS50903"/>
    </source>
</evidence>
<dbReference type="GO" id="GO:0010181">
    <property type="term" value="F:FMN binding"/>
    <property type="evidence" value="ECO:0007669"/>
    <property type="project" value="InterPro"/>
</dbReference>
<dbReference type="GO" id="GO:0016651">
    <property type="term" value="F:oxidoreductase activity, acting on NAD(P)H"/>
    <property type="evidence" value="ECO:0007669"/>
    <property type="project" value="UniProtKB-ARBA"/>
</dbReference>
<comment type="cofactor">
    <cofactor evidence="1">
        <name>Fe cation</name>
        <dbReference type="ChEBI" id="CHEBI:24875"/>
    </cofactor>
</comment>
<dbReference type="InterPro" id="IPR008254">
    <property type="entry name" value="Flavodoxin/NO_synth"/>
</dbReference>
<dbReference type="InterPro" id="IPR048574">
    <property type="entry name" value="RUBY_RBDX"/>
</dbReference>
<dbReference type="InterPro" id="IPR029039">
    <property type="entry name" value="Flavoprotein-like_sf"/>
</dbReference>
<proteinExistence type="inferred from homology"/>
<comment type="caution">
    <text evidence="10">The sequence shown here is derived from an EMBL/GenBank/DDBJ whole genome shotgun (WGS) entry which is preliminary data.</text>
</comment>
<dbReference type="PANTHER" id="PTHR32145">
    <property type="entry name" value="DIFLAVIN FLAVOPROTEIN A 2-RELATED"/>
    <property type="match status" value="1"/>
</dbReference>
<keyword evidence="5" id="KW-0813">Transport</keyword>
<dbReference type="Gene3D" id="2.20.28.10">
    <property type="match status" value="1"/>
</dbReference>
<dbReference type="Gene3D" id="3.60.15.10">
    <property type="entry name" value="Ribonuclease Z/Hydroxyacylglutathione hydrolase-like"/>
    <property type="match status" value="1"/>
</dbReference>
<comment type="cofactor">
    <cofactor evidence="2">
        <name>Fe(3+)</name>
        <dbReference type="ChEBI" id="CHEBI:29034"/>
    </cofactor>
</comment>
<dbReference type="Gene3D" id="3.40.50.360">
    <property type="match status" value="1"/>
</dbReference>
<dbReference type="InterPro" id="IPR051285">
    <property type="entry name" value="NADH_oxidoreductase_modular"/>
</dbReference>
<dbReference type="SMART" id="SM00849">
    <property type="entry name" value="Lactamase_B"/>
    <property type="match status" value="1"/>
</dbReference>
<dbReference type="CDD" id="cd00350">
    <property type="entry name" value="rubredoxin_like"/>
    <property type="match status" value="1"/>
</dbReference>
<dbReference type="InterPro" id="IPR001279">
    <property type="entry name" value="Metallo-B-lactamas"/>
</dbReference>
<dbReference type="AlphaFoldDB" id="A0A9D1A7V7"/>
<dbReference type="CDD" id="cd07709">
    <property type="entry name" value="flavodiiron_proteins_MBL-fold"/>
    <property type="match status" value="1"/>
</dbReference>
<dbReference type="InterPro" id="IPR002563">
    <property type="entry name" value="Flavin_Rdtase-like_dom"/>
</dbReference>
<dbReference type="SUPFAM" id="SSF52218">
    <property type="entry name" value="Flavoproteins"/>
    <property type="match status" value="1"/>
</dbReference>
<dbReference type="PROSITE" id="PS50902">
    <property type="entry name" value="FLAVODOXIN_LIKE"/>
    <property type="match status" value="1"/>
</dbReference>
<evidence type="ECO:0000256" key="1">
    <source>
        <dbReference type="ARBA" id="ARBA00001962"/>
    </source>
</evidence>
<dbReference type="GO" id="GO:0005506">
    <property type="term" value="F:iron ion binding"/>
    <property type="evidence" value="ECO:0007669"/>
    <property type="project" value="InterPro"/>
</dbReference>
<dbReference type="SUPFAM" id="SSF56281">
    <property type="entry name" value="Metallo-hydrolase/oxidoreductase"/>
    <property type="match status" value="1"/>
</dbReference>
<reference evidence="10" key="1">
    <citation type="submission" date="2020-10" db="EMBL/GenBank/DDBJ databases">
        <authorList>
            <person name="Gilroy R."/>
        </authorList>
    </citation>
    <scope>NUCLEOTIDE SEQUENCE</scope>
    <source>
        <strain evidence="10">ChiHjej9B8-7071</strain>
    </source>
</reference>
<dbReference type="Proteomes" id="UP000824258">
    <property type="component" value="Unassembled WGS sequence"/>
</dbReference>
<reference evidence="10" key="2">
    <citation type="journal article" date="2021" name="PeerJ">
        <title>Extensive microbial diversity within the chicken gut microbiome revealed by metagenomics and culture.</title>
        <authorList>
            <person name="Gilroy R."/>
            <person name="Ravi A."/>
            <person name="Getino M."/>
            <person name="Pursley I."/>
            <person name="Horton D.L."/>
            <person name="Alikhan N.F."/>
            <person name="Baker D."/>
            <person name="Gharbi K."/>
            <person name="Hall N."/>
            <person name="Watson M."/>
            <person name="Adriaenssens E.M."/>
            <person name="Foster-Nyarko E."/>
            <person name="Jarju S."/>
            <person name="Secka A."/>
            <person name="Antonio M."/>
            <person name="Oren A."/>
            <person name="Chaudhuri R.R."/>
            <person name="La Ragione R."/>
            <person name="Hildebrand F."/>
            <person name="Pallen M.J."/>
        </authorList>
    </citation>
    <scope>NUCLEOTIDE SEQUENCE</scope>
    <source>
        <strain evidence="10">ChiHjej9B8-7071</strain>
    </source>
</reference>
<comment type="function">
    <text evidence="7">Mediates electron transfer from NADH to oxygen, reducing it to water. This modular protein has 3 redox cofactors, in other organisms the same activity requires 2 or 3 proteins.</text>
</comment>
<dbReference type="SUPFAM" id="SSF50475">
    <property type="entry name" value="FMN-binding split barrel"/>
    <property type="match status" value="1"/>
</dbReference>
<dbReference type="GO" id="GO:0016646">
    <property type="term" value="F:oxidoreductase activity, acting on the CH-NH group of donors, NAD or NADP as acceptor"/>
    <property type="evidence" value="ECO:0007669"/>
    <property type="project" value="UniProtKB-ARBA"/>
</dbReference>
<dbReference type="InterPro" id="IPR036866">
    <property type="entry name" value="RibonucZ/Hydroxyglut_hydro"/>
</dbReference>
<dbReference type="Pfam" id="PF01613">
    <property type="entry name" value="Flavin_Reduct"/>
    <property type="match status" value="1"/>
</dbReference>
<feature type="domain" description="Rubredoxin-like" evidence="9">
    <location>
        <begin position="561"/>
        <end position="597"/>
    </location>
</feature>
<dbReference type="InterPro" id="IPR012349">
    <property type="entry name" value="Split_barrel_FMN-bd"/>
</dbReference>
<evidence type="ECO:0000256" key="7">
    <source>
        <dbReference type="ARBA" id="ARBA00025633"/>
    </source>
</evidence>
<gene>
    <name evidence="10" type="ORF">IAA70_03900</name>
</gene>